<dbReference type="AlphaFoldDB" id="A0A133N9R9"/>
<dbReference type="PROSITE" id="PS50007">
    <property type="entry name" value="PIPLC_X_DOMAIN"/>
    <property type="match status" value="1"/>
</dbReference>
<dbReference type="SUPFAM" id="SSF53335">
    <property type="entry name" value="S-adenosyl-L-methionine-dependent methyltransferases"/>
    <property type="match status" value="1"/>
</dbReference>
<dbReference type="Pfam" id="PF13489">
    <property type="entry name" value="Methyltransf_23"/>
    <property type="match status" value="1"/>
</dbReference>
<dbReference type="STRING" id="134605.HMPREF3206_01502"/>
<dbReference type="Gene3D" id="3.40.50.150">
    <property type="entry name" value="Vaccinia Virus protein VP39"/>
    <property type="match status" value="1"/>
</dbReference>
<proteinExistence type="predicted"/>
<evidence type="ECO:0000313" key="1">
    <source>
        <dbReference type="EMBL" id="KXA13049.1"/>
    </source>
</evidence>
<name>A0A133N9R9_9FUSO</name>
<dbReference type="InterPro" id="IPR029063">
    <property type="entry name" value="SAM-dependent_MTases_sf"/>
</dbReference>
<protein>
    <submittedName>
        <fullName evidence="1">Putative biotin biosynthesis protein BioC</fullName>
    </submittedName>
</protein>
<keyword evidence="2" id="KW-1185">Reference proteome</keyword>
<dbReference type="EMBL" id="LRPX01000083">
    <property type="protein sequence ID" value="KXA13049.1"/>
    <property type="molecule type" value="Genomic_DNA"/>
</dbReference>
<reference evidence="2" key="1">
    <citation type="submission" date="2016-01" db="EMBL/GenBank/DDBJ databases">
        <authorList>
            <person name="Mitreva M."/>
            <person name="Pepin K.H."/>
            <person name="Mihindukulasuriya K.A."/>
            <person name="Fulton R."/>
            <person name="Fronick C."/>
            <person name="O'Laughlin M."/>
            <person name="Miner T."/>
            <person name="Herter B."/>
            <person name="Rosa B.A."/>
            <person name="Cordes M."/>
            <person name="Tomlinson C."/>
            <person name="Wollam A."/>
            <person name="Palsikar V.B."/>
            <person name="Mardis E.R."/>
            <person name="Wilson R.K."/>
        </authorList>
    </citation>
    <scope>NUCLEOTIDE SEQUENCE [LARGE SCALE GENOMIC DNA]</scope>
    <source>
        <strain evidence="2">CMW8396</strain>
    </source>
</reference>
<comment type="caution">
    <text evidence="1">The sequence shown here is derived from an EMBL/GenBank/DDBJ whole genome shotgun (WGS) entry which is preliminary data.</text>
</comment>
<dbReference type="RefSeq" id="WP_060793845.1">
    <property type="nucleotide sequence ID" value="NZ_KQ956568.1"/>
</dbReference>
<dbReference type="CDD" id="cd02440">
    <property type="entry name" value="AdoMet_MTases"/>
    <property type="match status" value="1"/>
</dbReference>
<evidence type="ECO:0000313" key="2">
    <source>
        <dbReference type="Proteomes" id="UP000070617"/>
    </source>
</evidence>
<dbReference type="Proteomes" id="UP000070617">
    <property type="component" value="Unassembled WGS sequence"/>
</dbReference>
<organism evidence="1 2">
    <name type="scientific">Fusobacterium equinum</name>
    <dbReference type="NCBI Taxonomy" id="134605"/>
    <lineage>
        <taxon>Bacteria</taxon>
        <taxon>Fusobacteriati</taxon>
        <taxon>Fusobacteriota</taxon>
        <taxon>Fusobacteriia</taxon>
        <taxon>Fusobacteriales</taxon>
        <taxon>Fusobacteriaceae</taxon>
        <taxon>Fusobacterium</taxon>
    </lineage>
</organism>
<accession>A0A133N9R9</accession>
<gene>
    <name evidence="1" type="ORF">HMPREF3206_01502</name>
</gene>
<dbReference type="PATRIC" id="fig|134605.3.peg.1485"/>
<sequence>MTFEKHFNSYEENAIVQKKVAKHLASFFTNILNPPKTILEIGCGTGIFSRELVRYFPNASLSLNDIFDTSAFFDNISYEKFIVHNAETMSLDSYDLISSSGCFQWFTDLQTFLEKLSSHTNCLVFSMFLEDNLKEIKDHFQITLAYPSVSETIHTLRKHYSKVEYQEEIFEIDFPTPLAALRHLQATGVTGIGETNIRKIRSYPHKKLTYRVGYFKAERAN</sequence>